<accession>A0ABU4WF50</accession>
<evidence type="ECO:0000313" key="3">
    <source>
        <dbReference type="Proteomes" id="UP001275932"/>
    </source>
</evidence>
<organism evidence="2 3">
    <name type="scientific">Intestinicryptomonas porci</name>
    <dbReference type="NCBI Taxonomy" id="2926320"/>
    <lineage>
        <taxon>Bacteria</taxon>
        <taxon>Pseudomonadati</taxon>
        <taxon>Verrucomicrobiota</taxon>
        <taxon>Opitutia</taxon>
        <taxon>Opitutales</taxon>
        <taxon>Intestinicryptomonaceae</taxon>
        <taxon>Intestinicryptomonas</taxon>
    </lineage>
</organism>
<evidence type="ECO:0000313" key="2">
    <source>
        <dbReference type="EMBL" id="MDX8414834.1"/>
    </source>
</evidence>
<feature type="transmembrane region" description="Helical" evidence="1">
    <location>
        <begin position="55"/>
        <end position="73"/>
    </location>
</feature>
<protein>
    <submittedName>
        <fullName evidence="2">Uncharacterized protein</fullName>
    </submittedName>
</protein>
<keyword evidence="1" id="KW-0812">Transmembrane</keyword>
<dbReference type="Proteomes" id="UP001275932">
    <property type="component" value="Unassembled WGS sequence"/>
</dbReference>
<proteinExistence type="predicted"/>
<comment type="caution">
    <text evidence="2">The sequence shown here is derived from an EMBL/GenBank/DDBJ whole genome shotgun (WGS) entry which is preliminary data.</text>
</comment>
<sequence>MNNLYFKNPKLFAISTLLKAITWAGLLVAIAYASYEMFYLKNELIHAENHFIENLQVAVCAFACAVFFAGALLNGEKAKMIPMFFAVLAFAFIFREVDFERLDVPEIVKTLCAGKGRNIIMAVLFVSVFTGAFLKFKFYLGAALKFLRTKVFVLGVLAALTLLASDIVERSSFVPNHEFWEESVELVGYTLFLISAIVYLPRPIEE</sequence>
<dbReference type="RefSeq" id="WP_370396280.1">
    <property type="nucleotide sequence ID" value="NZ_JALBUT010000001.1"/>
</dbReference>
<feature type="transmembrane region" description="Helical" evidence="1">
    <location>
        <begin position="80"/>
        <end position="97"/>
    </location>
</feature>
<name>A0ABU4WF50_9BACT</name>
<keyword evidence="1" id="KW-1133">Transmembrane helix</keyword>
<keyword evidence="1" id="KW-0472">Membrane</keyword>
<reference evidence="2 3" key="1">
    <citation type="submission" date="2022-03" db="EMBL/GenBank/DDBJ databases">
        <title>Novel taxa within the pig intestine.</title>
        <authorList>
            <person name="Wylensek D."/>
            <person name="Bishof K."/>
            <person name="Afrizal A."/>
            <person name="Clavel T."/>
        </authorList>
    </citation>
    <scope>NUCLEOTIDE SEQUENCE [LARGE SCALE GENOMIC DNA]</scope>
    <source>
        <strain evidence="2 3">CLA-KB-P66</strain>
    </source>
</reference>
<feature type="transmembrane region" description="Helical" evidence="1">
    <location>
        <begin position="184"/>
        <end position="201"/>
    </location>
</feature>
<evidence type="ECO:0000256" key="1">
    <source>
        <dbReference type="SAM" id="Phobius"/>
    </source>
</evidence>
<dbReference type="EMBL" id="JALBUT010000001">
    <property type="protein sequence ID" value="MDX8414834.1"/>
    <property type="molecule type" value="Genomic_DNA"/>
</dbReference>
<keyword evidence="3" id="KW-1185">Reference proteome</keyword>
<feature type="transmembrane region" description="Helical" evidence="1">
    <location>
        <begin position="12"/>
        <end position="35"/>
    </location>
</feature>
<gene>
    <name evidence="2" type="ORF">MOX91_01355</name>
</gene>
<feature type="transmembrane region" description="Helical" evidence="1">
    <location>
        <begin position="146"/>
        <end position="164"/>
    </location>
</feature>
<feature type="transmembrane region" description="Helical" evidence="1">
    <location>
        <begin position="117"/>
        <end position="134"/>
    </location>
</feature>